<evidence type="ECO:0000313" key="2">
    <source>
        <dbReference type="Proteomes" id="UP001178507"/>
    </source>
</evidence>
<dbReference type="EMBL" id="CAUJNA010001556">
    <property type="protein sequence ID" value="CAJ1387661.1"/>
    <property type="molecule type" value="Genomic_DNA"/>
</dbReference>
<dbReference type="Proteomes" id="UP001178507">
    <property type="component" value="Unassembled WGS sequence"/>
</dbReference>
<gene>
    <name evidence="1" type="ORF">EVOR1521_LOCUS13687</name>
</gene>
<dbReference type="AlphaFoldDB" id="A0AA36IJ25"/>
<name>A0AA36IJ25_9DINO</name>
<reference evidence="1" key="1">
    <citation type="submission" date="2023-08" db="EMBL/GenBank/DDBJ databases">
        <authorList>
            <person name="Chen Y."/>
            <person name="Shah S."/>
            <person name="Dougan E. K."/>
            <person name="Thang M."/>
            <person name="Chan C."/>
        </authorList>
    </citation>
    <scope>NUCLEOTIDE SEQUENCE</scope>
</reference>
<sequence length="121" mass="12501">MVPQLGIRGIGGWASILAGGLEEIVDFRTREIGWFSAGGATAGTSMVGLTLGGYVGVGWKGRRDLNQSLGDYGPGPSLFTAIGASVPMPIPVVSWGVGVTFEVDADERLGGPPYVPQAREP</sequence>
<evidence type="ECO:0000313" key="1">
    <source>
        <dbReference type="EMBL" id="CAJ1387661.1"/>
    </source>
</evidence>
<accession>A0AA36IJ25</accession>
<comment type="caution">
    <text evidence="1">The sequence shown here is derived from an EMBL/GenBank/DDBJ whole genome shotgun (WGS) entry which is preliminary data.</text>
</comment>
<proteinExistence type="predicted"/>
<keyword evidence="2" id="KW-1185">Reference proteome</keyword>
<protein>
    <submittedName>
        <fullName evidence="1">Uncharacterized protein</fullName>
    </submittedName>
</protein>
<feature type="non-terminal residue" evidence="1">
    <location>
        <position position="121"/>
    </location>
</feature>
<organism evidence="1 2">
    <name type="scientific">Effrenium voratum</name>
    <dbReference type="NCBI Taxonomy" id="2562239"/>
    <lineage>
        <taxon>Eukaryota</taxon>
        <taxon>Sar</taxon>
        <taxon>Alveolata</taxon>
        <taxon>Dinophyceae</taxon>
        <taxon>Suessiales</taxon>
        <taxon>Symbiodiniaceae</taxon>
        <taxon>Effrenium</taxon>
    </lineage>
</organism>